<evidence type="ECO:0000313" key="6">
    <source>
        <dbReference type="Proteomes" id="UP001152797"/>
    </source>
</evidence>
<evidence type="ECO:0000256" key="2">
    <source>
        <dbReference type="SAM" id="Phobius"/>
    </source>
</evidence>
<dbReference type="PANTHER" id="PTHR43358">
    <property type="entry name" value="ALPHA/BETA-HYDROLASE"/>
    <property type="match status" value="1"/>
</dbReference>
<dbReference type="PANTHER" id="PTHR43358:SF4">
    <property type="entry name" value="ALPHA_BETA HYDROLASE FOLD-1 DOMAIN-CONTAINING PROTEIN"/>
    <property type="match status" value="1"/>
</dbReference>
<evidence type="ECO:0000313" key="5">
    <source>
        <dbReference type="EMBL" id="CAL4785730.1"/>
    </source>
</evidence>
<keyword evidence="2" id="KW-0472">Membrane</keyword>
<comment type="caution">
    <text evidence="4">The sequence shown here is derived from an EMBL/GenBank/DDBJ whole genome shotgun (WGS) entry which is preliminary data.</text>
</comment>
<dbReference type="Proteomes" id="UP001152797">
    <property type="component" value="Unassembled WGS sequence"/>
</dbReference>
<feature type="transmembrane region" description="Helical" evidence="2">
    <location>
        <begin position="37"/>
        <end position="56"/>
    </location>
</feature>
<dbReference type="InterPro" id="IPR029058">
    <property type="entry name" value="AB_hydrolase_fold"/>
</dbReference>
<keyword evidence="6" id="KW-1185">Reference proteome</keyword>
<dbReference type="Pfam" id="PF12697">
    <property type="entry name" value="Abhydrolase_6"/>
    <property type="match status" value="1"/>
</dbReference>
<dbReference type="EMBL" id="CAMXCT020002476">
    <property type="protein sequence ID" value="CAL1151793.1"/>
    <property type="molecule type" value="Genomic_DNA"/>
</dbReference>
<dbReference type="SUPFAM" id="SSF53474">
    <property type="entry name" value="alpha/beta-Hydrolases"/>
    <property type="match status" value="1"/>
</dbReference>
<feature type="transmembrane region" description="Helical" evidence="2">
    <location>
        <begin position="6"/>
        <end position="25"/>
    </location>
</feature>
<dbReference type="InterPro" id="IPR052920">
    <property type="entry name" value="DNA-binding_regulatory"/>
</dbReference>
<evidence type="ECO:0000259" key="3">
    <source>
        <dbReference type="Pfam" id="PF12697"/>
    </source>
</evidence>
<proteinExistence type="predicted"/>
<gene>
    <name evidence="4" type="ORF">C1SCF055_LOCUS24721</name>
</gene>
<name>A0A9P1G399_9DINO</name>
<feature type="domain" description="AB hydrolase-1" evidence="3">
    <location>
        <begin position="109"/>
        <end position="302"/>
    </location>
</feature>
<dbReference type="OrthoDB" id="2498029at2759"/>
<dbReference type="EMBL" id="CAMXCT030002476">
    <property type="protein sequence ID" value="CAL4785730.1"/>
    <property type="molecule type" value="Genomic_DNA"/>
</dbReference>
<accession>A0A9P1G399</accession>
<evidence type="ECO:0000313" key="4">
    <source>
        <dbReference type="EMBL" id="CAI3998418.1"/>
    </source>
</evidence>
<organism evidence="4">
    <name type="scientific">Cladocopium goreaui</name>
    <dbReference type="NCBI Taxonomy" id="2562237"/>
    <lineage>
        <taxon>Eukaryota</taxon>
        <taxon>Sar</taxon>
        <taxon>Alveolata</taxon>
        <taxon>Dinophyceae</taxon>
        <taxon>Suessiales</taxon>
        <taxon>Symbiodiniaceae</taxon>
        <taxon>Cladocopium</taxon>
    </lineage>
</organism>
<reference evidence="4" key="1">
    <citation type="submission" date="2022-10" db="EMBL/GenBank/DDBJ databases">
        <authorList>
            <person name="Chen Y."/>
            <person name="Dougan E. K."/>
            <person name="Chan C."/>
            <person name="Rhodes N."/>
            <person name="Thang M."/>
        </authorList>
    </citation>
    <scope>NUCLEOTIDE SEQUENCE</scope>
</reference>
<dbReference type="EMBL" id="CAMXCT010002476">
    <property type="protein sequence ID" value="CAI3998418.1"/>
    <property type="molecule type" value="Genomic_DNA"/>
</dbReference>
<sequence>MSWPGYGWSLTRAAALVAWLTLSAFSELRFEAGKVTSAAALSGASLVTVVAFFGAFPKPWLYLRQDADDSNGDRWTPRDDGLKYKEMCLRDGAKAWLLPGKSGDAAICLCHGRSKNKGHLRPLICSLAPDYTVLVFDFLGHGANAYGTTTLGWREAATVKHAIDALQQEGFQRVLLYGCSMGGAAALISQAHHPNAVVKGIITDGTFANFRDIFSDLVTRNAWWMPRFLRNLVSSASFHLVGLLAGYDPHDVRPADSLKQISLPVLILHGKSDRTVDPDNAQQLMRCAKHGSVLLYAGGHDDPSNAEDLRQDFENLLEDKVQSLQLSLQQRLGDSAEELSQLLQVHSSTLGERLRICEERLTALAFGGFQASERADSKPEDEQRRPGSTGSGASNAGGASLESRIARLERNVKGLAAFASTGDAQRLDDLAMASKQAQLDARRCTERIQLVEVLSFGNGPTFPTLTYGVENVVKM</sequence>
<feature type="compositionally biased region" description="Low complexity" evidence="1">
    <location>
        <begin position="387"/>
        <end position="400"/>
    </location>
</feature>
<keyword evidence="2" id="KW-0812">Transmembrane</keyword>
<protein>
    <submittedName>
        <fullName evidence="5">Uncharacterized protein YqkD</fullName>
    </submittedName>
</protein>
<dbReference type="Gene3D" id="3.40.50.1820">
    <property type="entry name" value="alpha/beta hydrolase"/>
    <property type="match status" value="1"/>
</dbReference>
<feature type="compositionally biased region" description="Basic and acidic residues" evidence="1">
    <location>
        <begin position="373"/>
        <end position="385"/>
    </location>
</feature>
<dbReference type="InterPro" id="IPR000073">
    <property type="entry name" value="AB_hydrolase_1"/>
</dbReference>
<keyword evidence="2" id="KW-1133">Transmembrane helix</keyword>
<evidence type="ECO:0000256" key="1">
    <source>
        <dbReference type="SAM" id="MobiDB-lite"/>
    </source>
</evidence>
<feature type="region of interest" description="Disordered" evidence="1">
    <location>
        <begin position="371"/>
        <end position="400"/>
    </location>
</feature>
<reference evidence="5 6" key="2">
    <citation type="submission" date="2024-05" db="EMBL/GenBank/DDBJ databases">
        <authorList>
            <person name="Chen Y."/>
            <person name="Shah S."/>
            <person name="Dougan E. K."/>
            <person name="Thang M."/>
            <person name="Chan C."/>
        </authorList>
    </citation>
    <scope>NUCLEOTIDE SEQUENCE [LARGE SCALE GENOMIC DNA]</scope>
</reference>
<dbReference type="AlphaFoldDB" id="A0A9P1G399"/>